<feature type="non-terminal residue" evidence="1">
    <location>
        <position position="59"/>
    </location>
</feature>
<keyword evidence="2" id="KW-1185">Reference proteome</keyword>
<accession>A0A392U7Z5</accession>
<dbReference type="EMBL" id="LXQA010759858">
    <property type="protein sequence ID" value="MCI69619.1"/>
    <property type="molecule type" value="Genomic_DNA"/>
</dbReference>
<keyword evidence="1" id="KW-0378">Hydrolase</keyword>
<dbReference type="Proteomes" id="UP000265520">
    <property type="component" value="Unassembled WGS sequence"/>
</dbReference>
<evidence type="ECO:0000313" key="2">
    <source>
        <dbReference type="Proteomes" id="UP000265520"/>
    </source>
</evidence>
<proteinExistence type="predicted"/>
<dbReference type="GO" id="GO:0004386">
    <property type="term" value="F:helicase activity"/>
    <property type="evidence" value="ECO:0007669"/>
    <property type="project" value="UniProtKB-KW"/>
</dbReference>
<protein>
    <submittedName>
        <fullName evidence="1">Helicase-like protein</fullName>
    </submittedName>
</protein>
<name>A0A392U7Z5_9FABA</name>
<keyword evidence="1" id="KW-0067">ATP-binding</keyword>
<keyword evidence="1" id="KW-0547">Nucleotide-binding</keyword>
<evidence type="ECO:0000313" key="1">
    <source>
        <dbReference type="EMBL" id="MCI69619.1"/>
    </source>
</evidence>
<comment type="caution">
    <text evidence="1">The sequence shown here is derived from an EMBL/GenBank/DDBJ whole genome shotgun (WGS) entry which is preliminary data.</text>
</comment>
<reference evidence="1 2" key="1">
    <citation type="journal article" date="2018" name="Front. Plant Sci.">
        <title>Red Clover (Trifolium pratense) and Zigzag Clover (T. medium) - A Picture of Genomic Similarities and Differences.</title>
        <authorList>
            <person name="Dluhosova J."/>
            <person name="Istvanek J."/>
            <person name="Nedelnik J."/>
            <person name="Repkova J."/>
        </authorList>
    </citation>
    <scope>NUCLEOTIDE SEQUENCE [LARGE SCALE GENOMIC DNA]</scope>
    <source>
        <strain evidence="2">cv. 10/8</strain>
        <tissue evidence="1">Leaf</tissue>
    </source>
</reference>
<dbReference type="AlphaFoldDB" id="A0A392U7Z5"/>
<organism evidence="1 2">
    <name type="scientific">Trifolium medium</name>
    <dbReference type="NCBI Taxonomy" id="97028"/>
    <lineage>
        <taxon>Eukaryota</taxon>
        <taxon>Viridiplantae</taxon>
        <taxon>Streptophyta</taxon>
        <taxon>Embryophyta</taxon>
        <taxon>Tracheophyta</taxon>
        <taxon>Spermatophyta</taxon>
        <taxon>Magnoliopsida</taxon>
        <taxon>eudicotyledons</taxon>
        <taxon>Gunneridae</taxon>
        <taxon>Pentapetalae</taxon>
        <taxon>rosids</taxon>
        <taxon>fabids</taxon>
        <taxon>Fabales</taxon>
        <taxon>Fabaceae</taxon>
        <taxon>Papilionoideae</taxon>
        <taxon>50 kb inversion clade</taxon>
        <taxon>NPAAA clade</taxon>
        <taxon>Hologalegina</taxon>
        <taxon>IRL clade</taxon>
        <taxon>Trifolieae</taxon>
        <taxon>Trifolium</taxon>
    </lineage>
</organism>
<keyword evidence="1" id="KW-0347">Helicase</keyword>
<sequence>MCALGWEEGGATWQWRRPLWAWEEKMLGECRGFLVDITLQPNIADQWIWKHDAGGGYSV</sequence>